<reference evidence="2 3" key="1">
    <citation type="submission" date="2018-06" db="EMBL/GenBank/DDBJ databases">
        <title>Chryseolinea flavus sp. nov., a member of the phylum Bacteroidetes isolated from soil.</title>
        <authorList>
            <person name="Li Y."/>
            <person name="Wang J."/>
        </authorList>
    </citation>
    <scope>NUCLEOTIDE SEQUENCE [LARGE SCALE GENOMIC DNA]</scope>
    <source>
        <strain evidence="2 3">SDU1-6</strain>
    </source>
</reference>
<name>A0A364XXG6_9BACT</name>
<dbReference type="Pfam" id="PF12412">
    <property type="entry name" value="DUF3667"/>
    <property type="match status" value="1"/>
</dbReference>
<evidence type="ECO:0000256" key="1">
    <source>
        <dbReference type="SAM" id="Phobius"/>
    </source>
</evidence>
<feature type="transmembrane region" description="Helical" evidence="1">
    <location>
        <begin position="159"/>
        <end position="177"/>
    </location>
</feature>
<feature type="transmembrane region" description="Helical" evidence="1">
    <location>
        <begin position="93"/>
        <end position="112"/>
    </location>
</feature>
<sequence length="284" mass="33367">MLSSCAQFFNRSMINTCKNCSNEFSGKYCNECGEKVYSHDRSFKHLFEEVFHFFTHFEGTLFNTLRVLPFRPGQLSLDFINGIRRRYFKPIPFFLMAVILYLMFPLFGGLNMKLSFHLASPLYGEYATSLSEKVQEQKDLSPKELEEAFHYKGEKTSKFLLIIIIPFTALVSYAMAFRKRKYYYDHFIFATEIASVFILWGFLLLPLIKMLFASMGMALFEREGFVVIIMGLGLGLYVNFAAKRFFEWNFWIRTIYTIVLLTFLFAFVQTVYKFILFVIAIHLV</sequence>
<evidence type="ECO:0000313" key="2">
    <source>
        <dbReference type="EMBL" id="RAV98238.1"/>
    </source>
</evidence>
<dbReference type="InterPro" id="IPR022134">
    <property type="entry name" value="DUF3667"/>
</dbReference>
<accession>A0A364XXG6</accession>
<comment type="caution">
    <text evidence="2">The sequence shown here is derived from an EMBL/GenBank/DDBJ whole genome shotgun (WGS) entry which is preliminary data.</text>
</comment>
<keyword evidence="3" id="KW-1185">Reference proteome</keyword>
<protein>
    <recommendedName>
        <fullName evidence="4">DUF3667 domain-containing protein</fullName>
    </recommendedName>
</protein>
<keyword evidence="1" id="KW-0812">Transmembrane</keyword>
<organism evidence="2 3">
    <name type="scientific">Pseudochryseolinea flava</name>
    <dbReference type="NCBI Taxonomy" id="2059302"/>
    <lineage>
        <taxon>Bacteria</taxon>
        <taxon>Pseudomonadati</taxon>
        <taxon>Bacteroidota</taxon>
        <taxon>Cytophagia</taxon>
        <taxon>Cytophagales</taxon>
        <taxon>Fulvivirgaceae</taxon>
        <taxon>Pseudochryseolinea</taxon>
    </lineage>
</organism>
<feature type="transmembrane region" description="Helical" evidence="1">
    <location>
        <begin position="224"/>
        <end position="242"/>
    </location>
</feature>
<evidence type="ECO:0008006" key="4">
    <source>
        <dbReference type="Google" id="ProtNLM"/>
    </source>
</evidence>
<feature type="transmembrane region" description="Helical" evidence="1">
    <location>
        <begin position="189"/>
        <end position="212"/>
    </location>
</feature>
<dbReference type="OrthoDB" id="7446256at2"/>
<keyword evidence="1" id="KW-0472">Membrane</keyword>
<keyword evidence="1" id="KW-1133">Transmembrane helix</keyword>
<dbReference type="Proteomes" id="UP000251889">
    <property type="component" value="Unassembled WGS sequence"/>
</dbReference>
<evidence type="ECO:0000313" key="3">
    <source>
        <dbReference type="Proteomes" id="UP000251889"/>
    </source>
</evidence>
<feature type="transmembrane region" description="Helical" evidence="1">
    <location>
        <begin position="254"/>
        <end position="281"/>
    </location>
</feature>
<dbReference type="EMBL" id="QMFY01000020">
    <property type="protein sequence ID" value="RAV98238.1"/>
    <property type="molecule type" value="Genomic_DNA"/>
</dbReference>
<dbReference type="AlphaFoldDB" id="A0A364XXG6"/>
<proteinExistence type="predicted"/>
<gene>
    <name evidence="2" type="ORF">DQQ10_24870</name>
</gene>